<name>A0A8T0DYI9_ARGBR</name>
<organism evidence="2 3">
    <name type="scientific">Argiope bruennichi</name>
    <name type="common">Wasp spider</name>
    <name type="synonym">Aranea bruennichi</name>
    <dbReference type="NCBI Taxonomy" id="94029"/>
    <lineage>
        <taxon>Eukaryota</taxon>
        <taxon>Metazoa</taxon>
        <taxon>Ecdysozoa</taxon>
        <taxon>Arthropoda</taxon>
        <taxon>Chelicerata</taxon>
        <taxon>Arachnida</taxon>
        <taxon>Araneae</taxon>
        <taxon>Araneomorphae</taxon>
        <taxon>Entelegynae</taxon>
        <taxon>Araneoidea</taxon>
        <taxon>Araneidae</taxon>
        <taxon>Argiope</taxon>
    </lineage>
</organism>
<proteinExistence type="predicted"/>
<dbReference type="Proteomes" id="UP000807504">
    <property type="component" value="Unassembled WGS sequence"/>
</dbReference>
<reference evidence="2" key="1">
    <citation type="journal article" date="2020" name="bioRxiv">
        <title>Chromosome-level reference genome of the European wasp spider Argiope bruennichi: a resource for studies on range expansion and evolutionary adaptation.</title>
        <authorList>
            <person name="Sheffer M.M."/>
            <person name="Hoppe A."/>
            <person name="Krehenwinkel H."/>
            <person name="Uhl G."/>
            <person name="Kuss A.W."/>
            <person name="Jensen L."/>
            <person name="Jensen C."/>
            <person name="Gillespie R.G."/>
            <person name="Hoff K.J."/>
            <person name="Prost S."/>
        </authorList>
    </citation>
    <scope>NUCLEOTIDE SEQUENCE</scope>
</reference>
<feature type="chain" id="PRO_5035727362" evidence="1">
    <location>
        <begin position="22"/>
        <end position="140"/>
    </location>
</feature>
<gene>
    <name evidence="2" type="ORF">HNY73_021436</name>
</gene>
<reference evidence="2" key="2">
    <citation type="submission" date="2020-06" db="EMBL/GenBank/DDBJ databases">
        <authorList>
            <person name="Sheffer M."/>
        </authorList>
    </citation>
    <scope>NUCLEOTIDE SEQUENCE</scope>
</reference>
<evidence type="ECO:0000313" key="2">
    <source>
        <dbReference type="EMBL" id="KAF8763233.1"/>
    </source>
</evidence>
<comment type="caution">
    <text evidence="2">The sequence shown here is derived from an EMBL/GenBank/DDBJ whole genome shotgun (WGS) entry which is preliminary data.</text>
</comment>
<evidence type="ECO:0000256" key="1">
    <source>
        <dbReference type="SAM" id="SignalP"/>
    </source>
</evidence>
<dbReference type="EMBL" id="JABXBU010002231">
    <property type="protein sequence ID" value="KAF8763233.1"/>
    <property type="molecule type" value="Genomic_DNA"/>
</dbReference>
<keyword evidence="3" id="KW-1185">Reference proteome</keyword>
<keyword evidence="1" id="KW-0732">Signal</keyword>
<dbReference type="AlphaFoldDB" id="A0A8T0DYI9"/>
<protein>
    <submittedName>
        <fullName evidence="2">Uncharacterized protein</fullName>
    </submittedName>
</protein>
<accession>A0A8T0DYI9</accession>
<evidence type="ECO:0000313" key="3">
    <source>
        <dbReference type="Proteomes" id="UP000807504"/>
    </source>
</evidence>
<feature type="signal peptide" evidence="1">
    <location>
        <begin position="1"/>
        <end position="21"/>
    </location>
</feature>
<sequence length="140" mass="16167">MYRKVIPSVLGIFCLALAVQSQMPEGFDLDQFYGCFTYALCDSDGQAHQDIMKCFNSPTDQDRQPIIGYVQQNFYSYNTDSIAEALQIYCTLSGDAQVTVCWQKSKYEHERQPIFLYGQKLLYSYNTNNISEALKEYMQL</sequence>